<accession>A0A9Q3Q5F1</accession>
<evidence type="ECO:0000313" key="1">
    <source>
        <dbReference type="EMBL" id="MBW0585005.1"/>
    </source>
</evidence>
<dbReference type="EMBL" id="AVOT02119655">
    <property type="protein sequence ID" value="MBW0585005.1"/>
    <property type="molecule type" value="Genomic_DNA"/>
</dbReference>
<proteinExistence type="predicted"/>
<keyword evidence="2" id="KW-1185">Reference proteome</keyword>
<reference evidence="1" key="1">
    <citation type="submission" date="2021-03" db="EMBL/GenBank/DDBJ databases">
        <title>Draft genome sequence of rust myrtle Austropuccinia psidii MF-1, a brazilian biotype.</title>
        <authorList>
            <person name="Quecine M.C."/>
            <person name="Pachon D.M.R."/>
            <person name="Bonatelli M.L."/>
            <person name="Correr F.H."/>
            <person name="Franceschini L.M."/>
            <person name="Leite T.F."/>
            <person name="Margarido G.R.A."/>
            <person name="Almeida C.A."/>
            <person name="Ferrarezi J.A."/>
            <person name="Labate C.A."/>
        </authorList>
    </citation>
    <scope>NUCLEOTIDE SEQUENCE</scope>
    <source>
        <strain evidence="1">MF-1</strain>
    </source>
</reference>
<comment type="caution">
    <text evidence="1">The sequence shown here is derived from an EMBL/GenBank/DDBJ whole genome shotgun (WGS) entry which is preliminary data.</text>
</comment>
<dbReference type="OrthoDB" id="1000646at2759"/>
<sequence length="246" mass="27972">MDSPITVLKRKHSLVEPEIKLHRLVPFGIQINTKIMNPSSKITPPGEVLRALTFERYSDGLRLLNIETGRIRVSRDYRPEVNTVVPTMHQPLSVLPSRPSIQIKLRVPTSLPSITEATNDSCEPVNPPEPVSVVPTTEKLKNYEYVPCYREASRNISSSISQDNIVEGKRNTRNSDQLLLTNAVPYLQAVNDPIERTEWRKEMDAEFDSLMSHSTGELVPYPEKPTKVIGGMWRLTRKRNENGEVY</sequence>
<protein>
    <submittedName>
        <fullName evidence="1">Uncharacterized protein</fullName>
    </submittedName>
</protein>
<gene>
    <name evidence="1" type="ORF">O181_124720</name>
</gene>
<organism evidence="1 2">
    <name type="scientific">Austropuccinia psidii MF-1</name>
    <dbReference type="NCBI Taxonomy" id="1389203"/>
    <lineage>
        <taxon>Eukaryota</taxon>
        <taxon>Fungi</taxon>
        <taxon>Dikarya</taxon>
        <taxon>Basidiomycota</taxon>
        <taxon>Pucciniomycotina</taxon>
        <taxon>Pucciniomycetes</taxon>
        <taxon>Pucciniales</taxon>
        <taxon>Sphaerophragmiaceae</taxon>
        <taxon>Austropuccinia</taxon>
    </lineage>
</organism>
<dbReference type="AlphaFoldDB" id="A0A9Q3Q5F1"/>
<evidence type="ECO:0000313" key="2">
    <source>
        <dbReference type="Proteomes" id="UP000765509"/>
    </source>
</evidence>
<dbReference type="Proteomes" id="UP000765509">
    <property type="component" value="Unassembled WGS sequence"/>
</dbReference>
<name>A0A9Q3Q5F1_9BASI</name>